<evidence type="ECO:0000256" key="5">
    <source>
        <dbReference type="ARBA" id="ARBA00022989"/>
    </source>
</evidence>
<sequence length="240" mass="26060">MIGTMEIALRLFLAAVLGGIIGFEREVSNRPAGFRTHILVTLGSCLIMILSAYGFHGLGPDGSGGEPARLAAQVVSGIGFLGAGTILREGTNVRGLTTAASIWISGGIGLAIGLGYYAAASLTTLLALFSLMGLKALEGKIYKLKRYSEVRFNAFGRPGLVGEIGTIFGKYHISIKNIIVDQKSYTDEEYEKDLEITFFLRTPRNFKRSSCFNDLKNIQGIEKIVWDDEEIFHSNLKEGS</sequence>
<keyword evidence="5 7" id="KW-1133">Transmembrane helix</keyword>
<evidence type="ECO:0000256" key="1">
    <source>
        <dbReference type="ARBA" id="ARBA00004651"/>
    </source>
</evidence>
<dbReference type="Proteomes" id="UP000449710">
    <property type="component" value="Unassembled WGS sequence"/>
</dbReference>
<organism evidence="9 10">
    <name type="scientific">Isachenkonia alkalipeptolytica</name>
    <dbReference type="NCBI Taxonomy" id="2565777"/>
    <lineage>
        <taxon>Bacteria</taxon>
        <taxon>Bacillati</taxon>
        <taxon>Bacillota</taxon>
        <taxon>Clostridia</taxon>
        <taxon>Eubacteriales</taxon>
        <taxon>Clostridiaceae</taxon>
        <taxon>Isachenkonia</taxon>
    </lineage>
</organism>
<dbReference type="PANTHER" id="PTHR33778:SF1">
    <property type="entry name" value="MAGNESIUM TRANSPORTER YHID-RELATED"/>
    <property type="match status" value="1"/>
</dbReference>
<evidence type="ECO:0000313" key="10">
    <source>
        <dbReference type="Proteomes" id="UP000449710"/>
    </source>
</evidence>
<keyword evidence="6 7" id="KW-0472">Membrane</keyword>
<dbReference type="InterPro" id="IPR049177">
    <property type="entry name" value="MgtC_SapB_SrpB_YhiD_N"/>
</dbReference>
<keyword evidence="4 7" id="KW-0812">Transmembrane</keyword>
<gene>
    <name evidence="9" type="ORF">ISALK_14005</name>
</gene>
<evidence type="ECO:0000313" key="9">
    <source>
        <dbReference type="EMBL" id="NBG89596.1"/>
    </source>
</evidence>
<comment type="subcellular location">
    <subcellularLocation>
        <location evidence="1">Cell membrane</location>
        <topology evidence="1">Multi-pass membrane protein</topology>
    </subcellularLocation>
</comment>
<evidence type="ECO:0000256" key="6">
    <source>
        <dbReference type="ARBA" id="ARBA00023136"/>
    </source>
</evidence>
<accession>A0AA43XN76</accession>
<evidence type="ECO:0000256" key="4">
    <source>
        <dbReference type="ARBA" id="ARBA00022692"/>
    </source>
</evidence>
<evidence type="ECO:0000259" key="8">
    <source>
        <dbReference type="Pfam" id="PF02308"/>
    </source>
</evidence>
<proteinExistence type="inferred from homology"/>
<dbReference type="AlphaFoldDB" id="A0AA43XN76"/>
<dbReference type="PRINTS" id="PR01837">
    <property type="entry name" value="MGTCSAPBPROT"/>
</dbReference>
<dbReference type="InterPro" id="IPR003416">
    <property type="entry name" value="MgtC/SapB/SrpB/YhiD_fam"/>
</dbReference>
<dbReference type="GO" id="GO:0005886">
    <property type="term" value="C:plasma membrane"/>
    <property type="evidence" value="ECO:0007669"/>
    <property type="project" value="UniProtKB-SubCell"/>
</dbReference>
<comment type="similarity">
    <text evidence="2">Belongs to the MgtC/SapB family.</text>
</comment>
<evidence type="ECO:0000256" key="7">
    <source>
        <dbReference type="SAM" id="Phobius"/>
    </source>
</evidence>
<feature type="domain" description="MgtC/SapB/SrpB/YhiD N-terminal" evidence="8">
    <location>
        <begin position="11"/>
        <end position="138"/>
    </location>
</feature>
<dbReference type="Pfam" id="PF02308">
    <property type="entry name" value="MgtC"/>
    <property type="match status" value="1"/>
</dbReference>
<comment type="caution">
    <text evidence="9">The sequence shown here is derived from an EMBL/GenBank/DDBJ whole genome shotgun (WGS) entry which is preliminary data.</text>
</comment>
<feature type="transmembrane region" description="Helical" evidence="7">
    <location>
        <begin position="107"/>
        <end position="134"/>
    </location>
</feature>
<dbReference type="EMBL" id="SUMG01000033">
    <property type="protein sequence ID" value="NBG89596.1"/>
    <property type="molecule type" value="Genomic_DNA"/>
</dbReference>
<reference evidence="9 10" key="1">
    <citation type="submission" date="2019-04" db="EMBL/GenBank/DDBJ databases">
        <title>Isachenkonia alkalipeptolytica gen. nov. sp. nov. a new anaerobic, alkiliphilic organothrophic bacterium capable to reduce synthesized ferrihydrite isolated from a soda lake.</title>
        <authorList>
            <person name="Toshchakov S.V."/>
            <person name="Zavarzina D.G."/>
            <person name="Zhilina T.N."/>
            <person name="Kostrikina N.A."/>
            <person name="Kublanov I.V."/>
        </authorList>
    </citation>
    <scope>NUCLEOTIDE SEQUENCE [LARGE SCALE GENOMIC DNA]</scope>
    <source>
        <strain evidence="9 10">Z-1701</strain>
    </source>
</reference>
<evidence type="ECO:0000256" key="3">
    <source>
        <dbReference type="ARBA" id="ARBA00022475"/>
    </source>
</evidence>
<name>A0AA43XN76_9CLOT</name>
<evidence type="ECO:0000256" key="2">
    <source>
        <dbReference type="ARBA" id="ARBA00009298"/>
    </source>
</evidence>
<protein>
    <submittedName>
        <fullName evidence="9">MgtC/SapB family protein</fullName>
    </submittedName>
</protein>
<keyword evidence="10" id="KW-1185">Reference proteome</keyword>
<dbReference type="RefSeq" id="WP_160723417.1">
    <property type="nucleotide sequence ID" value="NZ_SUMG01000033.1"/>
</dbReference>
<feature type="transmembrane region" description="Helical" evidence="7">
    <location>
        <begin position="38"/>
        <end position="58"/>
    </location>
</feature>
<feature type="transmembrane region" description="Helical" evidence="7">
    <location>
        <begin position="70"/>
        <end position="87"/>
    </location>
</feature>
<keyword evidence="3" id="KW-1003">Cell membrane</keyword>
<dbReference type="PANTHER" id="PTHR33778">
    <property type="entry name" value="PROTEIN MGTC"/>
    <property type="match status" value="1"/>
</dbReference>